<dbReference type="GO" id="GO:0006635">
    <property type="term" value="P:fatty acid beta-oxidation"/>
    <property type="evidence" value="ECO:0007669"/>
    <property type="project" value="TreeGrafter"/>
</dbReference>
<name>A0A0X3NFL7_SCHSO</name>
<evidence type="ECO:0000256" key="7">
    <source>
        <dbReference type="ARBA" id="ARBA00023027"/>
    </source>
</evidence>
<feature type="domain" description="3-hydroxyacyl-CoA dehydrogenase C-terminal" evidence="13">
    <location>
        <begin position="236"/>
        <end position="333"/>
    </location>
</feature>
<dbReference type="PANTHER" id="PTHR43561:SF3">
    <property type="entry name" value="HYDROXYACYL-COENZYME A DEHYDROGENASE, MITOCHONDRIAL"/>
    <property type="match status" value="1"/>
</dbReference>
<dbReference type="InterPro" id="IPR006180">
    <property type="entry name" value="3-OHacyl-CoA_DH_CS"/>
</dbReference>
<dbReference type="GO" id="GO:0005759">
    <property type="term" value="C:mitochondrial matrix"/>
    <property type="evidence" value="ECO:0007669"/>
    <property type="project" value="UniProtKB-SubCell"/>
</dbReference>
<dbReference type="InterPro" id="IPR006108">
    <property type="entry name" value="3HC_DH_C"/>
</dbReference>
<dbReference type="PROSITE" id="PS00067">
    <property type="entry name" value="3HCDH"/>
    <property type="match status" value="1"/>
</dbReference>
<dbReference type="PIRSF" id="PIRSF000105">
    <property type="entry name" value="HCDH"/>
    <property type="match status" value="1"/>
</dbReference>
<evidence type="ECO:0000256" key="12">
    <source>
        <dbReference type="PIRSR" id="PIRSR000105-2"/>
    </source>
</evidence>
<feature type="binding site" evidence="12">
    <location>
        <position position="77"/>
    </location>
    <ligand>
        <name>NAD(+)</name>
        <dbReference type="ChEBI" id="CHEBI:57540"/>
    </ligand>
</feature>
<keyword evidence="9" id="KW-0496">Mitochondrion</keyword>
<dbReference type="FunFam" id="3.40.50.720:FF:000009">
    <property type="entry name" value="Fatty oxidation complex, alpha subunit"/>
    <property type="match status" value="1"/>
</dbReference>
<dbReference type="InterPro" id="IPR052242">
    <property type="entry name" value="Mito_3-hydroxyacyl-CoA_DH"/>
</dbReference>
<dbReference type="InterPro" id="IPR022694">
    <property type="entry name" value="3-OHacyl-CoA_DH"/>
</dbReference>
<proteinExistence type="inferred from homology"/>
<evidence type="ECO:0000256" key="5">
    <source>
        <dbReference type="ARBA" id="ARBA00022832"/>
    </source>
</evidence>
<feature type="binding site" evidence="12">
    <location>
        <position position="147"/>
    </location>
    <ligand>
        <name>NAD(+)</name>
        <dbReference type="ChEBI" id="CHEBI:57540"/>
    </ligand>
</feature>
<dbReference type="AlphaFoldDB" id="A0A0X3NFL7"/>
<dbReference type="EMBL" id="GEEE01024416">
    <property type="protein sequence ID" value="JAP38809.1"/>
    <property type="molecule type" value="Transcribed_RNA"/>
</dbReference>
<dbReference type="SUPFAM" id="SSF51735">
    <property type="entry name" value="NAD(P)-binding Rossmann-fold domains"/>
    <property type="match status" value="1"/>
</dbReference>
<feature type="binding site" evidence="12">
    <location>
        <position position="142"/>
    </location>
    <ligand>
        <name>NAD(+)</name>
        <dbReference type="ChEBI" id="CHEBI:57540"/>
    </ligand>
</feature>
<dbReference type="Pfam" id="PF00725">
    <property type="entry name" value="3HCDH"/>
    <property type="match status" value="1"/>
</dbReference>
<sequence length="342" mass="37987">RLSHVDLEYRKLLIAFPNTLKVQLQMLSRKVPANYAILLSNMFVKNISTITVFGSGIMGSGIAAVSAINDHEVRLVDVNNDLLQSSRQRIQQILNRTASKKFPQDKAIAKAFFDRAISRISFTTDTSTAIEHSTLIIEAIAEDIEAKKRLFKKLDELAPKTCIFSTNTSSLPINDIACAISRPELMGGLHFFNPVPAMRLVEIVRTEKTSDSTIKFLCDFAKSLGKTVVMCKDTPGFIVNRLLVPYLVEAVRMYERGDASIADIDTAMRLGAGYPMGPFELSDYVGLDTMNSILSGWAANYPDEPAFKLCKTMQEMVKTGRLGKKSGHGFYKYDEKGHIVSN</sequence>
<comment type="subcellular location">
    <subcellularLocation>
        <location evidence="1">Mitochondrion matrix</location>
    </subcellularLocation>
</comment>
<feature type="binding site" evidence="12">
    <location>
        <position position="193"/>
    </location>
    <ligand>
        <name>NAD(+)</name>
        <dbReference type="ChEBI" id="CHEBI:57540"/>
    </ligand>
</feature>
<organism evidence="15">
    <name type="scientific">Schistocephalus solidus</name>
    <name type="common">Tapeworm</name>
    <dbReference type="NCBI Taxonomy" id="70667"/>
    <lineage>
        <taxon>Eukaryota</taxon>
        <taxon>Metazoa</taxon>
        <taxon>Spiralia</taxon>
        <taxon>Lophotrochozoa</taxon>
        <taxon>Platyhelminthes</taxon>
        <taxon>Cestoda</taxon>
        <taxon>Eucestoda</taxon>
        <taxon>Diphyllobothriidea</taxon>
        <taxon>Diphyllobothriidae</taxon>
        <taxon>Schistocephalus</taxon>
    </lineage>
</organism>
<feature type="non-terminal residue" evidence="15">
    <location>
        <position position="1"/>
    </location>
</feature>
<feature type="binding site" evidence="12">
    <location>
        <position position="169"/>
    </location>
    <ligand>
        <name>NAD(+)</name>
        <dbReference type="ChEBI" id="CHEBI:57540"/>
    </ligand>
</feature>
<evidence type="ECO:0000256" key="4">
    <source>
        <dbReference type="ARBA" id="ARBA00013000"/>
    </source>
</evidence>
<feature type="domain" description="3-hydroxyacyl-CoA dehydrogenase NAD binding" evidence="14">
    <location>
        <begin position="49"/>
        <end position="234"/>
    </location>
</feature>
<evidence type="ECO:0000313" key="15">
    <source>
        <dbReference type="EMBL" id="JAP38809.1"/>
    </source>
</evidence>
<evidence type="ECO:0000256" key="9">
    <source>
        <dbReference type="ARBA" id="ARBA00023128"/>
    </source>
</evidence>
<dbReference type="EC" id="1.1.1.35" evidence="4"/>
<dbReference type="Gene3D" id="3.40.50.720">
    <property type="entry name" value="NAD(P)-binding Rossmann-like Domain"/>
    <property type="match status" value="1"/>
</dbReference>
<dbReference type="PANTHER" id="PTHR43561">
    <property type="match status" value="1"/>
</dbReference>
<dbReference type="InterPro" id="IPR013328">
    <property type="entry name" value="6PGD_dom2"/>
</dbReference>
<evidence type="ECO:0000256" key="1">
    <source>
        <dbReference type="ARBA" id="ARBA00004305"/>
    </source>
</evidence>
<dbReference type="GO" id="GO:0003857">
    <property type="term" value="F:(3S)-3-hydroxyacyl-CoA dehydrogenase (NAD+) activity"/>
    <property type="evidence" value="ECO:0007669"/>
    <property type="project" value="UniProtKB-EC"/>
</dbReference>
<evidence type="ECO:0000256" key="8">
    <source>
        <dbReference type="ARBA" id="ARBA00023098"/>
    </source>
</evidence>
<dbReference type="SUPFAM" id="SSF48179">
    <property type="entry name" value="6-phosphogluconate dehydrogenase C-terminal domain-like"/>
    <property type="match status" value="1"/>
</dbReference>
<evidence type="ECO:0000256" key="10">
    <source>
        <dbReference type="ARBA" id="ARBA00049556"/>
    </source>
</evidence>
<evidence type="ECO:0000256" key="6">
    <source>
        <dbReference type="ARBA" id="ARBA00023002"/>
    </source>
</evidence>
<dbReference type="InterPro" id="IPR008927">
    <property type="entry name" value="6-PGluconate_DH-like_C_sf"/>
</dbReference>
<dbReference type="GO" id="GO:0070403">
    <property type="term" value="F:NAD+ binding"/>
    <property type="evidence" value="ECO:0007669"/>
    <property type="project" value="InterPro"/>
</dbReference>
<evidence type="ECO:0000256" key="2">
    <source>
        <dbReference type="ARBA" id="ARBA00005005"/>
    </source>
</evidence>
<reference evidence="15" key="1">
    <citation type="submission" date="2016-01" db="EMBL/GenBank/DDBJ databases">
        <title>Reference transcriptome for the parasite Schistocephalus solidus: insights into the molecular evolution of parasitism.</title>
        <authorList>
            <person name="Hebert F.O."/>
            <person name="Grambauer S."/>
            <person name="Barber I."/>
            <person name="Landry C.R."/>
            <person name="Aubin-Horth N."/>
        </authorList>
    </citation>
    <scope>NUCLEOTIDE SEQUENCE</scope>
</reference>
<keyword evidence="5" id="KW-0276">Fatty acid metabolism</keyword>
<gene>
    <name evidence="15" type="ORF">TR87193</name>
</gene>
<keyword evidence="6" id="KW-0560">Oxidoreductase</keyword>
<dbReference type="Pfam" id="PF02737">
    <property type="entry name" value="3HCDH_N"/>
    <property type="match status" value="1"/>
</dbReference>
<evidence type="ECO:0000259" key="14">
    <source>
        <dbReference type="Pfam" id="PF02737"/>
    </source>
</evidence>
<dbReference type="InterPro" id="IPR036291">
    <property type="entry name" value="NAD(P)-bd_dom_sf"/>
</dbReference>
<dbReference type="Gene3D" id="1.10.1040.10">
    <property type="entry name" value="N-(1-d-carboxylethyl)-l-norvaline Dehydrogenase, domain 2"/>
    <property type="match status" value="1"/>
</dbReference>
<evidence type="ECO:0000256" key="3">
    <source>
        <dbReference type="ARBA" id="ARBA00009463"/>
    </source>
</evidence>
<evidence type="ECO:0000259" key="13">
    <source>
        <dbReference type="Pfam" id="PF00725"/>
    </source>
</evidence>
<evidence type="ECO:0000256" key="11">
    <source>
        <dbReference type="PIRSR" id="PIRSR000105-1"/>
    </source>
</evidence>
<feature type="site" description="Important for catalytic activity" evidence="11">
    <location>
        <position position="190"/>
    </location>
</feature>
<comment type="pathway">
    <text evidence="2">Lipid metabolism; fatty acid beta-oxidation.</text>
</comment>
<protein>
    <recommendedName>
        <fullName evidence="4">3-hydroxyacyl-CoA dehydrogenase</fullName>
        <ecNumber evidence="4">1.1.1.35</ecNumber>
    </recommendedName>
</protein>
<keyword evidence="8" id="KW-0443">Lipid metabolism</keyword>
<comment type="catalytic activity">
    <reaction evidence="10">
        <text>a (3S)-3-hydroxyacyl-CoA + NAD(+) = a 3-oxoacyl-CoA + NADH + H(+)</text>
        <dbReference type="Rhea" id="RHEA:22432"/>
        <dbReference type="ChEBI" id="CHEBI:15378"/>
        <dbReference type="ChEBI" id="CHEBI:57318"/>
        <dbReference type="ChEBI" id="CHEBI:57540"/>
        <dbReference type="ChEBI" id="CHEBI:57945"/>
        <dbReference type="ChEBI" id="CHEBI:90726"/>
        <dbReference type="EC" id="1.1.1.35"/>
    </reaction>
</comment>
<feature type="binding site" evidence="12">
    <location>
        <begin position="54"/>
        <end position="59"/>
    </location>
    <ligand>
        <name>NAD(+)</name>
        <dbReference type="ChEBI" id="CHEBI:57540"/>
    </ligand>
</feature>
<keyword evidence="7 12" id="KW-0520">NAD</keyword>
<comment type="similarity">
    <text evidence="3">Belongs to the 3-hydroxyacyl-CoA dehydrogenase family.</text>
</comment>
<accession>A0A0X3NFL7</accession>
<feature type="binding site" evidence="12">
    <location>
        <position position="325"/>
    </location>
    <ligand>
        <name>NAD(+)</name>
        <dbReference type="ChEBI" id="CHEBI:57540"/>
    </ligand>
</feature>
<dbReference type="InterPro" id="IPR006176">
    <property type="entry name" value="3-OHacyl-CoA_DH_NAD-bd"/>
</dbReference>